<evidence type="ECO:0000256" key="3">
    <source>
        <dbReference type="ARBA" id="ARBA00022989"/>
    </source>
</evidence>
<reference evidence="8 9" key="1">
    <citation type="submission" date="2014-02" db="EMBL/GenBank/DDBJ databases">
        <title>Transposable element dynamics among asymbiotic and ectomycorrhizal Amanita fungi.</title>
        <authorList>
            <consortium name="DOE Joint Genome Institute"/>
            <person name="Hess J."/>
            <person name="Skrede I."/>
            <person name="Wolfe B."/>
            <person name="LaButti K."/>
            <person name="Ohm R.A."/>
            <person name="Grigoriev I.V."/>
            <person name="Pringle A."/>
        </authorList>
    </citation>
    <scope>NUCLEOTIDE SEQUENCE [LARGE SCALE GENOMIC DNA]</scope>
    <source>
        <strain evidence="8 9">SKay4041</strain>
    </source>
</reference>
<feature type="transmembrane region" description="Helical" evidence="6">
    <location>
        <begin position="142"/>
        <end position="162"/>
    </location>
</feature>
<feature type="compositionally biased region" description="Basic residues" evidence="5">
    <location>
        <begin position="617"/>
        <end position="627"/>
    </location>
</feature>
<dbReference type="AlphaFoldDB" id="A0A2A9NYI8"/>
<evidence type="ECO:0000256" key="2">
    <source>
        <dbReference type="ARBA" id="ARBA00022692"/>
    </source>
</evidence>
<keyword evidence="9" id="KW-1185">Reference proteome</keyword>
<dbReference type="SUPFAM" id="SSF103473">
    <property type="entry name" value="MFS general substrate transporter"/>
    <property type="match status" value="1"/>
</dbReference>
<dbReference type="OrthoDB" id="3026777at2759"/>
<keyword evidence="3 6" id="KW-1133">Transmembrane helix</keyword>
<dbReference type="GO" id="GO:0022857">
    <property type="term" value="F:transmembrane transporter activity"/>
    <property type="evidence" value="ECO:0007669"/>
    <property type="project" value="InterPro"/>
</dbReference>
<feature type="transmembrane region" description="Helical" evidence="6">
    <location>
        <begin position="578"/>
        <end position="601"/>
    </location>
</feature>
<dbReference type="InterPro" id="IPR011701">
    <property type="entry name" value="MFS"/>
</dbReference>
<feature type="non-terminal residue" evidence="8">
    <location>
        <position position="1"/>
    </location>
</feature>
<feature type="transmembrane region" description="Helical" evidence="6">
    <location>
        <begin position="359"/>
        <end position="378"/>
    </location>
</feature>
<keyword evidence="7" id="KW-0732">Signal</keyword>
<dbReference type="GO" id="GO:0016020">
    <property type="term" value="C:membrane"/>
    <property type="evidence" value="ECO:0007669"/>
    <property type="project" value="UniProtKB-SubCell"/>
</dbReference>
<evidence type="ECO:0000256" key="4">
    <source>
        <dbReference type="ARBA" id="ARBA00023136"/>
    </source>
</evidence>
<evidence type="ECO:0000256" key="1">
    <source>
        <dbReference type="ARBA" id="ARBA00004141"/>
    </source>
</evidence>
<feature type="transmembrane region" description="Helical" evidence="6">
    <location>
        <begin position="255"/>
        <end position="277"/>
    </location>
</feature>
<sequence length="645" mass="70559">KKPFYRARPLWLVPFVIAAALARGMTLAPRVEVFTQLSCHKVFRERPTHSVYQGETTTLMSTFVPLDPLSPQLFPLSRFPGDEEDDTNDPMQVPSRRCISDPAVQAGAARLQTLMMTTMGLLSAVTTGWWGHFSERYGRTRVLAIATLGLFLTDLTFILVSAPSSPLSHHGHTLLLIAPVIEGLLGGYTTLQSSTSAYISDCTSPGSRAQIFSRVAGITYLGFAIGPSIGGWLIRTQPFSRHESAKHTSKTPPTVTCVFWVAVVFSFLNFLLVAFILPESLSPEQREKARLEYAKLGSNKGKARAYDTEEQRDSMDVTDTPHKGRNGFVGMLSGVVTPLSVFLPVVTLDTRRMRKTTDWSLTILAAALLCHYLSIGLYQLKYLYAEHIYSWGAEQLSYYISFMGGARALYLLFLLPSIISVFKPKRQTANGKPDRTKGKKAPITKSQLAKEISFDLKLAKFSFCVDILSDILITILPIPPYKKPHMTVSGVKKRSKWAGEMLFVLASSLSSVGSGVLPSVQSLALCMLQVRKLNTAEGVQPESGVGSLFGAISVLQAVGSAILGPILFGLVYSESVAIFPEAVFVVAAGILFVGLMSLMLIRNPGGPATTRPGDRGKKGKDKMRSRKRVDVERGRSRVSKDLRGG</sequence>
<keyword evidence="2 6" id="KW-0812">Transmembrane</keyword>
<feature type="region of interest" description="Disordered" evidence="5">
    <location>
        <begin position="606"/>
        <end position="645"/>
    </location>
</feature>
<name>A0A2A9NYI8_9AGAR</name>
<dbReference type="Proteomes" id="UP000242287">
    <property type="component" value="Unassembled WGS sequence"/>
</dbReference>
<evidence type="ECO:0000313" key="9">
    <source>
        <dbReference type="Proteomes" id="UP000242287"/>
    </source>
</evidence>
<feature type="transmembrane region" description="Helical" evidence="6">
    <location>
        <begin position="398"/>
        <end position="422"/>
    </location>
</feature>
<feature type="transmembrane region" description="Helical" evidence="6">
    <location>
        <begin position="548"/>
        <end position="572"/>
    </location>
</feature>
<feature type="compositionally biased region" description="Basic and acidic residues" evidence="5">
    <location>
        <begin position="628"/>
        <end position="645"/>
    </location>
</feature>
<feature type="transmembrane region" description="Helical" evidence="6">
    <location>
        <begin position="501"/>
        <end position="528"/>
    </location>
</feature>
<evidence type="ECO:0008006" key="10">
    <source>
        <dbReference type="Google" id="ProtNLM"/>
    </source>
</evidence>
<proteinExistence type="predicted"/>
<protein>
    <recommendedName>
        <fullName evidence="10">Major facilitator superfamily (MFS) profile domain-containing protein</fullName>
    </recommendedName>
</protein>
<dbReference type="InterPro" id="IPR036259">
    <property type="entry name" value="MFS_trans_sf"/>
</dbReference>
<evidence type="ECO:0000256" key="6">
    <source>
        <dbReference type="SAM" id="Phobius"/>
    </source>
</evidence>
<comment type="subcellular location">
    <subcellularLocation>
        <location evidence="1">Membrane</location>
        <topology evidence="1">Multi-pass membrane protein</topology>
    </subcellularLocation>
</comment>
<dbReference type="Gene3D" id="1.20.1250.20">
    <property type="entry name" value="MFS general substrate transporter like domains"/>
    <property type="match status" value="1"/>
</dbReference>
<feature type="transmembrane region" description="Helical" evidence="6">
    <location>
        <begin position="328"/>
        <end position="347"/>
    </location>
</feature>
<feature type="non-terminal residue" evidence="8">
    <location>
        <position position="645"/>
    </location>
</feature>
<evidence type="ECO:0000256" key="7">
    <source>
        <dbReference type="SAM" id="SignalP"/>
    </source>
</evidence>
<dbReference type="Pfam" id="PF07690">
    <property type="entry name" value="MFS_1"/>
    <property type="match status" value="1"/>
</dbReference>
<gene>
    <name evidence="8" type="ORF">AMATHDRAFT_118707</name>
</gene>
<organism evidence="8 9">
    <name type="scientific">Amanita thiersii Skay4041</name>
    <dbReference type="NCBI Taxonomy" id="703135"/>
    <lineage>
        <taxon>Eukaryota</taxon>
        <taxon>Fungi</taxon>
        <taxon>Dikarya</taxon>
        <taxon>Basidiomycota</taxon>
        <taxon>Agaricomycotina</taxon>
        <taxon>Agaricomycetes</taxon>
        <taxon>Agaricomycetidae</taxon>
        <taxon>Agaricales</taxon>
        <taxon>Pluteineae</taxon>
        <taxon>Amanitaceae</taxon>
        <taxon>Amanita</taxon>
    </lineage>
</organism>
<keyword evidence="4 6" id="KW-0472">Membrane</keyword>
<accession>A0A2A9NYI8</accession>
<dbReference type="PANTHER" id="PTHR23507:SF1">
    <property type="entry name" value="FI18259P1-RELATED"/>
    <property type="match status" value="1"/>
</dbReference>
<feature type="signal peptide" evidence="7">
    <location>
        <begin position="1"/>
        <end position="24"/>
    </location>
</feature>
<dbReference type="PANTHER" id="PTHR23507">
    <property type="entry name" value="ZGC:174356"/>
    <property type="match status" value="1"/>
</dbReference>
<evidence type="ECO:0000256" key="5">
    <source>
        <dbReference type="SAM" id="MobiDB-lite"/>
    </source>
</evidence>
<feature type="transmembrane region" description="Helical" evidence="6">
    <location>
        <begin position="211"/>
        <end position="234"/>
    </location>
</feature>
<evidence type="ECO:0000313" key="8">
    <source>
        <dbReference type="EMBL" id="PFH53010.1"/>
    </source>
</evidence>
<dbReference type="EMBL" id="KZ301976">
    <property type="protein sequence ID" value="PFH53010.1"/>
    <property type="molecule type" value="Genomic_DNA"/>
</dbReference>
<feature type="chain" id="PRO_5013038376" description="Major facilitator superfamily (MFS) profile domain-containing protein" evidence="7">
    <location>
        <begin position="25"/>
        <end position="645"/>
    </location>
</feature>